<dbReference type="RefSeq" id="WP_307469835.1">
    <property type="nucleotide sequence ID" value="NZ_JAURUR010000031.1"/>
</dbReference>
<protein>
    <submittedName>
        <fullName evidence="2">Uncharacterized protein</fullName>
    </submittedName>
</protein>
<feature type="region of interest" description="Disordered" evidence="1">
    <location>
        <begin position="165"/>
        <end position="193"/>
    </location>
</feature>
<keyword evidence="3" id="KW-1185">Reference proteome</keyword>
<reference evidence="2 3" key="1">
    <citation type="submission" date="2023-07" db="EMBL/GenBank/DDBJ databases">
        <title>Genomic Encyclopedia of Type Strains, Phase IV (KMG-IV): sequencing the most valuable type-strain genomes for metagenomic binning, comparative biology and taxonomic classification.</title>
        <authorList>
            <person name="Goeker M."/>
        </authorList>
    </citation>
    <scope>NUCLEOTIDE SEQUENCE [LARGE SCALE GENOMIC DNA]</scope>
    <source>
        <strain evidence="2 3">NIO-1023</strain>
    </source>
</reference>
<name>A0ABT9MJ70_9DEIO</name>
<dbReference type="EMBL" id="JAURUR010000031">
    <property type="protein sequence ID" value="MDP9766509.1"/>
    <property type="molecule type" value="Genomic_DNA"/>
</dbReference>
<accession>A0ABT9MJ70</accession>
<evidence type="ECO:0000313" key="2">
    <source>
        <dbReference type="EMBL" id="MDP9766509.1"/>
    </source>
</evidence>
<proteinExistence type="predicted"/>
<dbReference type="Proteomes" id="UP001232163">
    <property type="component" value="Unassembled WGS sequence"/>
</dbReference>
<sequence length="193" mass="21633">MSTNSGNEEMRQPGTPAALIPAEAWLTSDEGGEWVTSELRDEVITTCIELTPAWGKQSSQQAQRAAQRCNTLAASRLLSTGRHRHGLQGLLRRHRRQVARLLKHPDLITYTEASYTGEAIWEELYHTLLHWLIARFCVSVCLFNAWAEDSATLWRALLERLMGGAPERLKPPPRQSRPAVQPRAPAASELAFV</sequence>
<comment type="caution">
    <text evidence="2">The sequence shown here is derived from an EMBL/GenBank/DDBJ whole genome shotgun (WGS) entry which is preliminary data.</text>
</comment>
<evidence type="ECO:0000256" key="1">
    <source>
        <dbReference type="SAM" id="MobiDB-lite"/>
    </source>
</evidence>
<gene>
    <name evidence="2" type="ORF">QO006_003976</name>
</gene>
<evidence type="ECO:0000313" key="3">
    <source>
        <dbReference type="Proteomes" id="UP001232163"/>
    </source>
</evidence>
<organism evidence="2 3">
    <name type="scientific">Deinococcus enclensis</name>
    <dbReference type="NCBI Taxonomy" id="1049582"/>
    <lineage>
        <taxon>Bacteria</taxon>
        <taxon>Thermotogati</taxon>
        <taxon>Deinococcota</taxon>
        <taxon>Deinococci</taxon>
        <taxon>Deinococcales</taxon>
        <taxon>Deinococcaceae</taxon>
        <taxon>Deinococcus</taxon>
    </lineage>
</organism>